<feature type="domain" description="Nitroreductase" evidence="4">
    <location>
        <begin position="7"/>
        <end position="151"/>
    </location>
</feature>
<protein>
    <submittedName>
        <fullName evidence="5">Nitroreductase family protein</fullName>
    </submittedName>
</protein>
<evidence type="ECO:0000256" key="2">
    <source>
        <dbReference type="ARBA" id="ARBA00022643"/>
    </source>
</evidence>
<keyword evidence="2" id="KW-0288">FMN</keyword>
<dbReference type="CDD" id="cd02062">
    <property type="entry name" value="Nitro_FMN_reductase"/>
    <property type="match status" value="1"/>
</dbReference>
<dbReference type="InterPro" id="IPR000415">
    <property type="entry name" value="Nitroreductase-like"/>
</dbReference>
<dbReference type="SUPFAM" id="SSF55469">
    <property type="entry name" value="FMN-dependent nitroreductase-like"/>
    <property type="match status" value="1"/>
</dbReference>
<dbReference type="PANTHER" id="PTHR23026:SF90">
    <property type="entry name" value="IODOTYROSINE DEIODINASE 1"/>
    <property type="match status" value="1"/>
</dbReference>
<evidence type="ECO:0000256" key="1">
    <source>
        <dbReference type="ARBA" id="ARBA00022630"/>
    </source>
</evidence>
<reference evidence="5 6" key="1">
    <citation type="submission" date="2019-08" db="EMBL/GenBank/DDBJ databases">
        <title>In-depth cultivation of the pig gut microbiome towards novel bacterial diversity and tailored functional studies.</title>
        <authorList>
            <person name="Wylensek D."/>
            <person name="Hitch T.C.A."/>
            <person name="Clavel T."/>
        </authorList>
    </citation>
    <scope>NUCLEOTIDE SEQUENCE [LARGE SCALE GENOMIC DNA]</scope>
    <source>
        <strain evidence="5 6">WCA-470BD-2E</strain>
    </source>
</reference>
<dbReference type="Proteomes" id="UP000452141">
    <property type="component" value="Unassembled WGS sequence"/>
</dbReference>
<evidence type="ECO:0000313" key="5">
    <source>
        <dbReference type="EMBL" id="MST79353.1"/>
    </source>
</evidence>
<dbReference type="EMBL" id="VUMW01000004">
    <property type="protein sequence ID" value="MST79353.1"/>
    <property type="molecule type" value="Genomic_DNA"/>
</dbReference>
<comment type="caution">
    <text evidence="5">The sequence shown here is derived from an EMBL/GenBank/DDBJ whole genome shotgun (WGS) entry which is preliminary data.</text>
</comment>
<dbReference type="Pfam" id="PF00881">
    <property type="entry name" value="Nitroreductase"/>
    <property type="match status" value="1"/>
</dbReference>
<dbReference type="RefSeq" id="WP_154486447.1">
    <property type="nucleotide sequence ID" value="NZ_VUMW01000004.1"/>
</dbReference>
<dbReference type="GO" id="GO:0016491">
    <property type="term" value="F:oxidoreductase activity"/>
    <property type="evidence" value="ECO:0007669"/>
    <property type="project" value="UniProtKB-KW"/>
</dbReference>
<dbReference type="InterPro" id="IPR050627">
    <property type="entry name" value="Nitroreductase/BluB"/>
</dbReference>
<keyword evidence="3" id="KW-0560">Oxidoreductase</keyword>
<dbReference type="Gene3D" id="3.40.109.10">
    <property type="entry name" value="NADH Oxidase"/>
    <property type="match status" value="1"/>
</dbReference>
<evidence type="ECO:0000259" key="4">
    <source>
        <dbReference type="Pfam" id="PF00881"/>
    </source>
</evidence>
<evidence type="ECO:0000256" key="3">
    <source>
        <dbReference type="ARBA" id="ARBA00023002"/>
    </source>
</evidence>
<evidence type="ECO:0000313" key="6">
    <source>
        <dbReference type="Proteomes" id="UP000452141"/>
    </source>
</evidence>
<proteinExistence type="predicted"/>
<dbReference type="AlphaFoldDB" id="A0A844FM36"/>
<dbReference type="PANTHER" id="PTHR23026">
    <property type="entry name" value="NADPH NITROREDUCTASE"/>
    <property type="match status" value="1"/>
</dbReference>
<keyword evidence="1" id="KW-0285">Flavoprotein</keyword>
<name>A0A844FM36_9LACO</name>
<dbReference type="InterPro" id="IPR029479">
    <property type="entry name" value="Nitroreductase"/>
</dbReference>
<organism evidence="5 6">
    <name type="scientific">Lactobacillus equicursoris</name>
    <dbReference type="NCBI Taxonomy" id="420645"/>
    <lineage>
        <taxon>Bacteria</taxon>
        <taxon>Bacillati</taxon>
        <taxon>Bacillota</taxon>
        <taxon>Bacilli</taxon>
        <taxon>Lactobacillales</taxon>
        <taxon>Lactobacillaceae</taxon>
        <taxon>Lactobacillus</taxon>
    </lineage>
</organism>
<gene>
    <name evidence="5" type="ORF">FYJ61_02410</name>
</gene>
<accession>A0A844FM36</accession>
<sequence>MKFTKLLKSRKSVRTYTGEKATEKQMKKIIKAAELSPIARGEYENYHLTIVNDPKVLKEIDQEAAMMFGDLNSHPLYGVPTFILVSGKKDNNMAYASAGIITHNMVLAAENQDLGACYLYGATAALASHPETVAKLNLPEGFIPIAGVGVGQTEEEIEKRDIDTNRIGVNEI</sequence>